<sequence>MFKPKSTVRCRKNIFRIRDLKWVAQVVLVAAFLTCNLTLASATVWDSALDDINSLHGNYTALQATLKTDNSKIQKLRKQNNDALKSIRTVIQSTDQALLSRLSSEASSVQKKHAPLLEQYSTLSKQSTAAKKAKDLKTVTLLDLKRNKLKAAVTLARAEIKTKTTTLAAARKQTAAKLKPVKDALAPITALKKQITAESKNLTATQKVRAEADKQYKAAVKQGDAVRAATELKSSYEQMKRIHSMQQNIYSWEQKISLALRAAESKLP</sequence>
<dbReference type="AlphaFoldDB" id="A0AAD0P2V4"/>
<accession>A0AAD0P2V4</accession>
<organism evidence="1 2">
    <name type="scientific">Paenibacillus odorifer</name>
    <dbReference type="NCBI Taxonomy" id="189426"/>
    <lineage>
        <taxon>Bacteria</taxon>
        <taxon>Bacillati</taxon>
        <taxon>Bacillota</taxon>
        <taxon>Bacilli</taxon>
        <taxon>Bacillales</taxon>
        <taxon>Paenibacillaceae</taxon>
        <taxon>Paenibacillus</taxon>
    </lineage>
</organism>
<dbReference type="RefSeq" id="WP_111503540.1">
    <property type="nucleotide sequence ID" value="NZ_CP021965.1"/>
</dbReference>
<evidence type="ECO:0000313" key="2">
    <source>
        <dbReference type="Proteomes" id="UP000249163"/>
    </source>
</evidence>
<dbReference type="EMBL" id="CP021965">
    <property type="protein sequence ID" value="AWV33121.1"/>
    <property type="molecule type" value="Genomic_DNA"/>
</dbReference>
<evidence type="ECO:0008006" key="3">
    <source>
        <dbReference type="Google" id="ProtNLM"/>
    </source>
</evidence>
<evidence type="ECO:0000313" key="1">
    <source>
        <dbReference type="EMBL" id="AWV33121.1"/>
    </source>
</evidence>
<protein>
    <recommendedName>
        <fullName evidence="3">Colicin import membrane protein</fullName>
    </recommendedName>
</protein>
<reference evidence="1 2" key="1">
    <citation type="submission" date="2017-06" db="EMBL/GenBank/DDBJ databases">
        <title>Complete genome sequence of Paenibacillus odorifer CBA7130.</title>
        <authorList>
            <person name="Nam Y.-D."/>
            <person name="Kang J."/>
            <person name="Chung W.-H."/>
        </authorList>
    </citation>
    <scope>NUCLEOTIDE SEQUENCE [LARGE SCALE GENOMIC DNA]</scope>
    <source>
        <strain evidence="1 2">CBA7130</strain>
    </source>
</reference>
<proteinExistence type="predicted"/>
<name>A0AAD0P2V4_9BACL</name>
<dbReference type="Proteomes" id="UP000249163">
    <property type="component" value="Chromosome"/>
</dbReference>
<gene>
    <name evidence="1" type="ORF">CD191_11125</name>
</gene>